<dbReference type="Proteomes" id="UP000014680">
    <property type="component" value="Unassembled WGS sequence"/>
</dbReference>
<gene>
    <name evidence="3" type="ORF">EIN_413810</name>
    <name evidence="2" type="ORF">EIN_447400</name>
</gene>
<evidence type="ECO:0000313" key="2">
    <source>
        <dbReference type="EMBL" id="ELP89079.1"/>
    </source>
</evidence>
<feature type="transmembrane region" description="Helical" evidence="1">
    <location>
        <begin position="59"/>
        <end position="80"/>
    </location>
</feature>
<keyword evidence="1" id="KW-0812">Transmembrane</keyword>
<dbReference type="GeneID" id="14888073"/>
<dbReference type="VEuPathDB" id="AmoebaDB:EIN_413810"/>
<keyword evidence="4" id="KW-1185">Reference proteome</keyword>
<organism evidence="3 4">
    <name type="scientific">Entamoeba invadens IP1</name>
    <dbReference type="NCBI Taxonomy" id="370355"/>
    <lineage>
        <taxon>Eukaryota</taxon>
        <taxon>Amoebozoa</taxon>
        <taxon>Evosea</taxon>
        <taxon>Archamoebae</taxon>
        <taxon>Mastigamoebida</taxon>
        <taxon>Entamoebidae</taxon>
        <taxon>Entamoeba</taxon>
    </lineage>
</organism>
<dbReference type="KEGG" id="eiv:EIN_447400"/>
<evidence type="ECO:0000313" key="3">
    <source>
        <dbReference type="EMBL" id="ELP91703.1"/>
    </source>
</evidence>
<keyword evidence="1" id="KW-0472">Membrane</keyword>
<dbReference type="VEuPathDB" id="AmoebaDB:EIN_447400"/>
<evidence type="ECO:0000313" key="4">
    <source>
        <dbReference type="Proteomes" id="UP000014680"/>
    </source>
</evidence>
<accession>L7FNA6</accession>
<dbReference type="AlphaFoldDB" id="L7FNA6"/>
<protein>
    <submittedName>
        <fullName evidence="3">Uncharacterized protein</fullName>
    </submittedName>
</protein>
<feature type="transmembrane region" description="Helical" evidence="1">
    <location>
        <begin position="92"/>
        <end position="111"/>
    </location>
</feature>
<dbReference type="GeneID" id="14890675"/>
<reference evidence="3 4" key="1">
    <citation type="submission" date="2012-10" db="EMBL/GenBank/DDBJ databases">
        <authorList>
            <person name="Zafar N."/>
            <person name="Inman J."/>
            <person name="Hall N."/>
            <person name="Lorenzi H."/>
            <person name="Caler E."/>
        </authorList>
    </citation>
    <scope>NUCLEOTIDE SEQUENCE [LARGE SCALE GENOMIC DNA]</scope>
    <source>
        <strain evidence="3 4">IP1</strain>
    </source>
</reference>
<dbReference type="RefSeq" id="XP_004258474.1">
    <property type="nucleotide sequence ID" value="XM_004258426.1"/>
</dbReference>
<evidence type="ECO:0000256" key="1">
    <source>
        <dbReference type="SAM" id="Phobius"/>
    </source>
</evidence>
<sequence length="123" mass="14507">MEYTEVPIDTQTQSQNYIPQNSYPIPPQNAHYQVVQQVQTIPLVTQNSSQEDTHIVTKVLYLIGWVFPVIWMVQLFFIFSSNQSIKIWGYRALSALLLYGFVAFMSCYLVFQSAYYNCYYDRY</sequence>
<dbReference type="RefSeq" id="XP_004255850.1">
    <property type="nucleotide sequence ID" value="XM_004255802.1"/>
</dbReference>
<dbReference type="EMBL" id="KB206451">
    <property type="protein sequence ID" value="ELP91703.1"/>
    <property type="molecule type" value="Genomic_DNA"/>
</dbReference>
<name>L7FNA6_ENTIV</name>
<proteinExistence type="predicted"/>
<dbReference type="KEGG" id="eiv:EIN_413810"/>
<dbReference type="EMBL" id="KB206681">
    <property type="protein sequence ID" value="ELP89079.1"/>
    <property type="molecule type" value="Genomic_DNA"/>
</dbReference>
<keyword evidence="1" id="KW-1133">Transmembrane helix</keyword>